<organism evidence="1 2">
    <name type="scientific">Trichinella murrelli</name>
    <dbReference type="NCBI Taxonomy" id="144512"/>
    <lineage>
        <taxon>Eukaryota</taxon>
        <taxon>Metazoa</taxon>
        <taxon>Ecdysozoa</taxon>
        <taxon>Nematoda</taxon>
        <taxon>Enoplea</taxon>
        <taxon>Dorylaimia</taxon>
        <taxon>Trichinellida</taxon>
        <taxon>Trichinellidae</taxon>
        <taxon>Trichinella</taxon>
    </lineage>
</organism>
<dbReference type="EMBL" id="JYDJ01000292">
    <property type="protein sequence ID" value="KRX37831.1"/>
    <property type="molecule type" value="Genomic_DNA"/>
</dbReference>
<protein>
    <submittedName>
        <fullName evidence="1">Uncharacterized protein</fullName>
    </submittedName>
</protein>
<dbReference type="AlphaFoldDB" id="A0A0V0TGX1"/>
<proteinExistence type="predicted"/>
<sequence length="188" mass="21965">MGSKLTTVMAAFPHLDQRRIRTKAKRLFCPIRPADVHWPQGRRNNSSFKRHLKNISQWPNGPSHFDPLTLPSVDNLENFFPKIQLSCAKFEQCTTIRLPVRFMSIIASSNKQHKGENMRQCSLQLSVNKLPNRFSTTLTPLILILEIHTYIQANKQTREIRLSEEEEGKRFPFCSFLHLYNFDEILEN</sequence>
<accession>A0A0V0TGX1</accession>
<evidence type="ECO:0000313" key="1">
    <source>
        <dbReference type="EMBL" id="KRX37831.1"/>
    </source>
</evidence>
<comment type="caution">
    <text evidence="1">The sequence shown here is derived from an EMBL/GenBank/DDBJ whole genome shotgun (WGS) entry which is preliminary data.</text>
</comment>
<reference evidence="1 2" key="1">
    <citation type="submission" date="2015-01" db="EMBL/GenBank/DDBJ databases">
        <title>Evolution of Trichinella species and genotypes.</title>
        <authorList>
            <person name="Korhonen P.K."/>
            <person name="Edoardo P."/>
            <person name="Giuseppe L.R."/>
            <person name="Gasser R.B."/>
        </authorList>
    </citation>
    <scope>NUCLEOTIDE SEQUENCE [LARGE SCALE GENOMIC DNA]</scope>
    <source>
        <strain evidence="1">ISS417</strain>
    </source>
</reference>
<dbReference type="Proteomes" id="UP000055048">
    <property type="component" value="Unassembled WGS sequence"/>
</dbReference>
<evidence type="ECO:0000313" key="2">
    <source>
        <dbReference type="Proteomes" id="UP000055048"/>
    </source>
</evidence>
<gene>
    <name evidence="1" type="ORF">T05_5793</name>
</gene>
<keyword evidence="2" id="KW-1185">Reference proteome</keyword>
<name>A0A0V0TGX1_9BILA</name>